<reference evidence="1" key="2">
    <citation type="submission" date="2023-08" db="EMBL/GenBank/DDBJ databases">
        <title>Nitrogen cycling bacteria in agricultural field soils.</title>
        <authorList>
            <person name="Jang J."/>
        </authorList>
    </citation>
    <scope>NUCLEOTIDE SEQUENCE</scope>
    <source>
        <strain evidence="1">PS3-36</strain>
    </source>
</reference>
<sequence>MNNSIETVYILENPEKKITRFATGSQIRYEDVIKEVYGVASIQDLPMMIQFNKGFHDSICEKYGINESKISINRLIRVASKDELLLLKTQLVEKCREEIKSYSEEVVSIPCPFNPTIRLQEGIFEWNDSDFSYDLKTSA</sequence>
<protein>
    <submittedName>
        <fullName evidence="2">Uncharacterized protein</fullName>
    </submittedName>
</protein>
<dbReference type="Proteomes" id="UP000295132">
    <property type="component" value="Unassembled WGS sequence"/>
</dbReference>
<gene>
    <name evidence="2" type="ORF">E2K98_13985</name>
    <name evidence="1" type="ORF">RCG21_20035</name>
</gene>
<proteinExistence type="predicted"/>
<evidence type="ECO:0000313" key="3">
    <source>
        <dbReference type="Proteomes" id="UP000295132"/>
    </source>
</evidence>
<comment type="caution">
    <text evidence="2">The sequence shown here is derived from an EMBL/GenBank/DDBJ whole genome shotgun (WGS) entry which is preliminary data.</text>
</comment>
<dbReference type="AlphaFoldDB" id="A0A4V3ATN4"/>
<dbReference type="EMBL" id="JAVGVR010000001">
    <property type="protein sequence ID" value="MDQ6598621.1"/>
    <property type="molecule type" value="Genomic_DNA"/>
</dbReference>
<dbReference type="Proteomes" id="UP001178888">
    <property type="component" value="Unassembled WGS sequence"/>
</dbReference>
<name>A0A4V3ATN4_9BACI</name>
<keyword evidence="4" id="KW-1185">Reference proteome</keyword>
<dbReference type="EMBL" id="SMYO01000006">
    <property type="protein sequence ID" value="TDK60832.1"/>
    <property type="molecule type" value="Genomic_DNA"/>
</dbReference>
<evidence type="ECO:0000313" key="2">
    <source>
        <dbReference type="EMBL" id="TDK60832.1"/>
    </source>
</evidence>
<evidence type="ECO:0000313" key="1">
    <source>
        <dbReference type="EMBL" id="MDQ6598621.1"/>
    </source>
</evidence>
<organism evidence="2 3">
    <name type="scientific">Bacillus salipaludis</name>
    <dbReference type="NCBI Taxonomy" id="2547811"/>
    <lineage>
        <taxon>Bacteria</taxon>
        <taxon>Bacillati</taxon>
        <taxon>Bacillota</taxon>
        <taxon>Bacilli</taxon>
        <taxon>Bacillales</taxon>
        <taxon>Bacillaceae</taxon>
        <taxon>Bacillus</taxon>
    </lineage>
</organism>
<dbReference type="RefSeq" id="WP_133335066.1">
    <property type="nucleotide sequence ID" value="NZ_JAVGVR010000001.1"/>
</dbReference>
<reference evidence="2 3" key="1">
    <citation type="submission" date="2019-03" db="EMBL/GenBank/DDBJ databases">
        <title>Bacillus niacini sp. nov. a Nicotinate-Metabolizing Mesophile Isolated from Soil.</title>
        <authorList>
            <person name="Zhang G."/>
        </authorList>
    </citation>
    <scope>NUCLEOTIDE SEQUENCE [LARGE SCALE GENOMIC DNA]</scope>
    <source>
        <strain evidence="2 3">WN066</strain>
    </source>
</reference>
<evidence type="ECO:0000313" key="4">
    <source>
        <dbReference type="Proteomes" id="UP001178888"/>
    </source>
</evidence>
<accession>A0A4V3ATN4</accession>